<evidence type="ECO:0000313" key="2">
    <source>
        <dbReference type="EMBL" id="OJT14924.1"/>
    </source>
</evidence>
<organism evidence="2 3">
    <name type="scientific">Trametes pubescens</name>
    <name type="common">White-rot fungus</name>
    <dbReference type="NCBI Taxonomy" id="154538"/>
    <lineage>
        <taxon>Eukaryota</taxon>
        <taxon>Fungi</taxon>
        <taxon>Dikarya</taxon>
        <taxon>Basidiomycota</taxon>
        <taxon>Agaricomycotina</taxon>
        <taxon>Agaricomycetes</taxon>
        <taxon>Polyporales</taxon>
        <taxon>Polyporaceae</taxon>
        <taxon>Trametes</taxon>
    </lineage>
</organism>
<evidence type="ECO:0000313" key="3">
    <source>
        <dbReference type="Proteomes" id="UP000184267"/>
    </source>
</evidence>
<name>A0A1M2W4X4_TRAPU</name>
<keyword evidence="3" id="KW-1185">Reference proteome</keyword>
<protein>
    <submittedName>
        <fullName evidence="2">Uncharacterized protein</fullName>
    </submittedName>
</protein>
<evidence type="ECO:0000256" key="1">
    <source>
        <dbReference type="SAM" id="MobiDB-lite"/>
    </source>
</evidence>
<reference evidence="2 3" key="1">
    <citation type="submission" date="2016-10" db="EMBL/GenBank/DDBJ databases">
        <title>Genome sequence of the basidiomycete white-rot fungus Trametes pubescens.</title>
        <authorList>
            <person name="Makela M.R."/>
            <person name="Granchi Z."/>
            <person name="Peng M."/>
            <person name="De Vries R.P."/>
            <person name="Grigoriev I."/>
            <person name="Riley R."/>
            <person name="Hilden K."/>
        </authorList>
    </citation>
    <scope>NUCLEOTIDE SEQUENCE [LARGE SCALE GENOMIC DNA]</scope>
    <source>
        <strain evidence="2 3">FBCC735</strain>
    </source>
</reference>
<dbReference type="AlphaFoldDB" id="A0A1M2W4X4"/>
<proteinExistence type="predicted"/>
<accession>A0A1M2W4X4</accession>
<dbReference type="EMBL" id="MNAD01000217">
    <property type="protein sequence ID" value="OJT14924.1"/>
    <property type="molecule type" value="Genomic_DNA"/>
</dbReference>
<feature type="region of interest" description="Disordered" evidence="1">
    <location>
        <begin position="72"/>
        <end position="96"/>
    </location>
</feature>
<comment type="caution">
    <text evidence="2">The sequence shown here is derived from an EMBL/GenBank/DDBJ whole genome shotgun (WGS) entry which is preliminary data.</text>
</comment>
<dbReference type="Proteomes" id="UP000184267">
    <property type="component" value="Unassembled WGS sequence"/>
</dbReference>
<gene>
    <name evidence="2" type="ORF">TRAPUB_8494</name>
</gene>
<sequence>MSHLLRAVCALLGLQDNRLDVGLNMRKPRRRGRHPHQILHVTFVLVHQPHPHGNETEWDDGGSTFARRIPKQGEGKHYSTRPGTCIDPRHGPSGHQVRARCPITIDALHSAPRTTIRPAHPSLPLHLASIAIWPQQAHNSPWQRRAASAPPSRVLSFLAPRSPKEIEIGAEGTLEGAARVDHPLDIVTMSFADSNHAA</sequence>